<accession>A0A7J7NYS7</accession>
<protein>
    <submittedName>
        <fullName evidence="1">Uncharacterized protein</fullName>
    </submittedName>
</protein>
<reference evidence="1 2" key="1">
    <citation type="journal article" date="2020" name="IScience">
        <title>Genome Sequencing of the Endangered Kingdonia uniflora (Circaeasteraceae, Ranunculales) Reveals Potential Mechanisms of Evolutionary Specialization.</title>
        <authorList>
            <person name="Sun Y."/>
            <person name="Deng T."/>
            <person name="Zhang A."/>
            <person name="Moore M.J."/>
            <person name="Landis J.B."/>
            <person name="Lin N."/>
            <person name="Zhang H."/>
            <person name="Zhang X."/>
            <person name="Huang J."/>
            <person name="Zhang X."/>
            <person name="Sun H."/>
            <person name="Wang H."/>
        </authorList>
    </citation>
    <scope>NUCLEOTIDE SEQUENCE [LARGE SCALE GENOMIC DNA]</scope>
    <source>
        <strain evidence="1">TB1705</strain>
        <tissue evidence="1">Leaf</tissue>
    </source>
</reference>
<dbReference type="EMBL" id="JACGCM010000445">
    <property type="protein sequence ID" value="KAF6172142.1"/>
    <property type="molecule type" value="Genomic_DNA"/>
</dbReference>
<name>A0A7J7NYS7_9MAGN</name>
<proteinExistence type="predicted"/>
<organism evidence="1 2">
    <name type="scientific">Kingdonia uniflora</name>
    <dbReference type="NCBI Taxonomy" id="39325"/>
    <lineage>
        <taxon>Eukaryota</taxon>
        <taxon>Viridiplantae</taxon>
        <taxon>Streptophyta</taxon>
        <taxon>Embryophyta</taxon>
        <taxon>Tracheophyta</taxon>
        <taxon>Spermatophyta</taxon>
        <taxon>Magnoliopsida</taxon>
        <taxon>Ranunculales</taxon>
        <taxon>Circaeasteraceae</taxon>
        <taxon>Kingdonia</taxon>
    </lineage>
</organism>
<dbReference type="AlphaFoldDB" id="A0A7J7NYS7"/>
<keyword evidence="2" id="KW-1185">Reference proteome</keyword>
<evidence type="ECO:0000313" key="2">
    <source>
        <dbReference type="Proteomes" id="UP000541444"/>
    </source>
</evidence>
<comment type="caution">
    <text evidence="1">The sequence shown here is derived from an EMBL/GenBank/DDBJ whole genome shotgun (WGS) entry which is preliminary data.</text>
</comment>
<sequence length="70" mass="7917">MKTSYDANIIDNYTSCFSLRSLFAAPPYRSSLMLDSLDFVDENILLFDVPSIGSFPQEELLHPYSSCSSR</sequence>
<dbReference type="Proteomes" id="UP000541444">
    <property type="component" value="Unassembled WGS sequence"/>
</dbReference>
<dbReference type="OrthoDB" id="1651420at2759"/>
<gene>
    <name evidence="1" type="ORF">GIB67_029560</name>
</gene>
<evidence type="ECO:0000313" key="1">
    <source>
        <dbReference type="EMBL" id="KAF6172142.1"/>
    </source>
</evidence>